<proteinExistence type="predicted"/>
<dbReference type="InterPro" id="IPR051119">
    <property type="entry name" value="Nematode_SR-like"/>
</dbReference>
<name>A0A2A6BAC3_PRIPA</name>
<evidence type="ECO:0000313" key="2">
    <source>
        <dbReference type="Proteomes" id="UP000005239"/>
    </source>
</evidence>
<accession>A0A2A6BAC3</accession>
<accession>A0A8R1YTL9</accession>
<evidence type="ECO:0000313" key="1">
    <source>
        <dbReference type="EnsemblMetazoa" id="PPA37624.1"/>
    </source>
</evidence>
<gene>
    <name evidence="1" type="primary">WBGene00275993</name>
</gene>
<dbReference type="Proteomes" id="UP000005239">
    <property type="component" value="Unassembled WGS sequence"/>
</dbReference>
<dbReference type="AlphaFoldDB" id="A0A2A6BAC3"/>
<dbReference type="PANTHER" id="PTHR31627">
    <property type="entry name" value="SERPENTINE RECEPTOR CLASS GAMMA-RELATED"/>
    <property type="match status" value="1"/>
</dbReference>
<dbReference type="InterPro" id="IPR019426">
    <property type="entry name" value="7TM_GPCR_serpentine_rcpt_Srv"/>
</dbReference>
<reference evidence="1" key="2">
    <citation type="submission" date="2022-06" db="UniProtKB">
        <authorList>
            <consortium name="EnsemblMetazoa"/>
        </authorList>
    </citation>
    <scope>IDENTIFICATION</scope>
    <source>
        <strain evidence="1">PS312</strain>
    </source>
</reference>
<keyword evidence="2" id="KW-1185">Reference proteome</keyword>
<reference evidence="2" key="1">
    <citation type="journal article" date="2008" name="Nat. Genet.">
        <title>The Pristionchus pacificus genome provides a unique perspective on nematode lifestyle and parasitism.</title>
        <authorList>
            <person name="Dieterich C."/>
            <person name="Clifton S.W."/>
            <person name="Schuster L.N."/>
            <person name="Chinwalla A."/>
            <person name="Delehaunty K."/>
            <person name="Dinkelacker I."/>
            <person name="Fulton L."/>
            <person name="Fulton R."/>
            <person name="Godfrey J."/>
            <person name="Minx P."/>
            <person name="Mitreva M."/>
            <person name="Roeseler W."/>
            <person name="Tian H."/>
            <person name="Witte H."/>
            <person name="Yang S.P."/>
            <person name="Wilson R.K."/>
            <person name="Sommer R.J."/>
        </authorList>
    </citation>
    <scope>NUCLEOTIDE SEQUENCE [LARGE SCALE GENOMIC DNA]</scope>
    <source>
        <strain evidence="2">PS312</strain>
    </source>
</reference>
<dbReference type="PANTHER" id="PTHR31627:SF42">
    <property type="entry name" value="G_PROTEIN_RECEP_F1_2 DOMAIN-CONTAINING PROTEIN-RELATED"/>
    <property type="match status" value="1"/>
</dbReference>
<dbReference type="EnsemblMetazoa" id="PPA37624.1">
    <property type="protein sequence ID" value="PPA37624.1"/>
    <property type="gene ID" value="WBGene00275993"/>
</dbReference>
<sequence length="388" mass="45316">MCHINDGVEGLDETTTSQSVTVTSRPELYAGLLPLTILSLFLYYRVLLKIYISRKILAYSSFFYKMTWSLAIYDISYVILYFVVEIPQGWQELYGFYHSLNCTVFPQLHWAHQWMSYLAEFSGITLMSISRMLALCYPEGKLSRFVFFFQPPRHYDYHPVALSITRLGDEYSIKFNSNVTIVTSTGGALISAMCYFRIFLALRKRPYRSWNQEVSVIITSFVLFLSLCLMCAYYVVYKYSLISENYDLFFTLRHYTFIVTFFIALVNPWCLMITNDGRIARPHCPSPSPRQNAAATFALQLSAVYFNPSLIKHIRSAPRAQFFRLPLCMRIHSKEPEAHSQRRPETTLRLLSDSLHSLTRYSSYIYFICYYKYCRTSAVDKLLLVRCI</sequence>
<dbReference type="Pfam" id="PF10323">
    <property type="entry name" value="7TM_GPCR_Srv"/>
    <property type="match status" value="1"/>
</dbReference>
<organism evidence="1 2">
    <name type="scientific">Pristionchus pacificus</name>
    <name type="common">Parasitic nematode worm</name>
    <dbReference type="NCBI Taxonomy" id="54126"/>
    <lineage>
        <taxon>Eukaryota</taxon>
        <taxon>Metazoa</taxon>
        <taxon>Ecdysozoa</taxon>
        <taxon>Nematoda</taxon>
        <taxon>Chromadorea</taxon>
        <taxon>Rhabditida</taxon>
        <taxon>Rhabditina</taxon>
        <taxon>Diplogasteromorpha</taxon>
        <taxon>Diplogasteroidea</taxon>
        <taxon>Neodiplogasteridae</taxon>
        <taxon>Pristionchus</taxon>
    </lineage>
</organism>
<protein>
    <submittedName>
        <fullName evidence="1">G protein-coupled receptor</fullName>
    </submittedName>
</protein>